<feature type="transmembrane region" description="Helical" evidence="1">
    <location>
        <begin position="782"/>
        <end position="803"/>
    </location>
</feature>
<feature type="transmembrane region" description="Helical" evidence="1">
    <location>
        <begin position="1401"/>
        <end position="1420"/>
    </location>
</feature>
<protein>
    <submittedName>
        <fullName evidence="2">Uncharacterized protein</fullName>
    </submittedName>
</protein>
<feature type="transmembrane region" description="Helical" evidence="1">
    <location>
        <begin position="538"/>
        <end position="559"/>
    </location>
</feature>
<feature type="transmembrane region" description="Helical" evidence="1">
    <location>
        <begin position="1354"/>
        <end position="1380"/>
    </location>
</feature>
<keyword evidence="3" id="KW-1185">Reference proteome</keyword>
<gene>
    <name evidence="2" type="ORF">THRCLA_11719</name>
</gene>
<comment type="caution">
    <text evidence="2">The sequence shown here is derived from an EMBL/GenBank/DDBJ whole genome shotgun (WGS) entry which is preliminary data.</text>
</comment>
<feature type="transmembrane region" description="Helical" evidence="1">
    <location>
        <begin position="645"/>
        <end position="670"/>
    </location>
</feature>
<evidence type="ECO:0000313" key="2">
    <source>
        <dbReference type="EMBL" id="OQR81450.1"/>
    </source>
</evidence>
<proteinExistence type="predicted"/>
<evidence type="ECO:0000256" key="1">
    <source>
        <dbReference type="SAM" id="Phobius"/>
    </source>
</evidence>
<keyword evidence="1" id="KW-0812">Transmembrane</keyword>
<dbReference type="EMBL" id="JNBS01004988">
    <property type="protein sequence ID" value="OQR81450.1"/>
    <property type="molecule type" value="Genomic_DNA"/>
</dbReference>
<organism evidence="2 3">
    <name type="scientific">Thraustotheca clavata</name>
    <dbReference type="NCBI Taxonomy" id="74557"/>
    <lineage>
        <taxon>Eukaryota</taxon>
        <taxon>Sar</taxon>
        <taxon>Stramenopiles</taxon>
        <taxon>Oomycota</taxon>
        <taxon>Saprolegniomycetes</taxon>
        <taxon>Saprolegniales</taxon>
        <taxon>Achlyaceae</taxon>
        <taxon>Thraustotheca</taxon>
    </lineage>
</organism>
<evidence type="ECO:0000313" key="3">
    <source>
        <dbReference type="Proteomes" id="UP000243217"/>
    </source>
</evidence>
<keyword evidence="1" id="KW-1133">Transmembrane helix</keyword>
<feature type="transmembrane region" description="Helical" evidence="1">
    <location>
        <begin position="1479"/>
        <end position="1496"/>
    </location>
</feature>
<name>A0A1V9Y6V7_9STRA</name>
<keyword evidence="1" id="KW-0472">Membrane</keyword>
<reference evidence="2 3" key="1">
    <citation type="journal article" date="2014" name="Genome Biol. Evol.">
        <title>The secreted proteins of Achlya hypogyna and Thraustotheca clavata identify the ancestral oomycete secretome and reveal gene acquisitions by horizontal gene transfer.</title>
        <authorList>
            <person name="Misner I."/>
            <person name="Blouin N."/>
            <person name="Leonard G."/>
            <person name="Richards T.A."/>
            <person name="Lane C.E."/>
        </authorList>
    </citation>
    <scope>NUCLEOTIDE SEQUENCE [LARGE SCALE GENOMIC DNA]</scope>
    <source>
        <strain evidence="2 3">ATCC 34112</strain>
    </source>
</reference>
<dbReference type="Proteomes" id="UP000243217">
    <property type="component" value="Unassembled WGS sequence"/>
</dbReference>
<feature type="transmembrane region" description="Helical" evidence="1">
    <location>
        <begin position="1440"/>
        <end position="1458"/>
    </location>
</feature>
<accession>A0A1V9Y6V7</accession>
<sequence length="1636" mass="185467">MLPLLHHKLTLTALADPLDLLSLSLIRSEQHNVINFGYSRKLMYEDMTDTLTTIESLRRFDASFFTFLATKYCWVDLNRKWEMDLTDKTQQRYYHAWYYQDNVRFTTRILQPLAATLAGREWAEQLFAHTWLEPKEELALWQSREITYFQLLYSNHNQIGVQESVKIINALGQDKVLTIKDVPSSQRGTAAWFTAVLTGTFEFDLQGAGFNQSLVRNTQNFYGDANPEQIQAFLVGLHHSPPHRALYKTVGILTNIRTRWISPPAQLVASIERFQSLVLSNLQTNIRFSEAFAQIPTSSVLHPVPPQWQLPNFQFYGGSPICGHGRPLSFVQESFSFDDVCSSQLPLSFTWKPMNGLFAIIVRNVSSINYICLPTDVLCYNNVQPTLSSAKLLSLPALVLPSLPWNLSIMQYVATINNLTEVTIELQHLLDPQWLPFGLLSIYDWVMNEREVVSFEGDIGTLYLMSAAYQPTKQAIEQADTSLGTYLWRTSAITSIVLVLLAILTIFTGMHEPSYSWFYFNRVASSVYLSRSILAARALVASICLSTTNIVPTIIGGTLQLTTQKRSLCESCLFAGESLWFYYVFQELVYPITHWGILCSYGSVVLWIVIAVLDVFSPPIVQATLTRTCVDYNMDLMMYCQSGEIQIGFLGRLYTIFGVQLGWVVLTLLIHHRLNCYDNRSLLVPPTALARIKSTQIVKLDSITALMCGLLQLPDTVFDMTLWLALPSNLYAYDKQQKSIHLPNTSDGLEGRTICWIIPIVDNGPILTKSKWLRCRWLSWDVLYLVFGFFYLSCTLMGNVFYLNIAQHNMANDYFWAGFNTTGGYTFLANFFNHQLVISSNQNIALDSNTYIDYNQQYNDDVSTIYWPASAARQALHDPNVSTIANVISGFASYGFLSITMDVYTIFLRERRCQNILNNGAVYLEAGLRNIHDWKVLEYCWGSSFQVGITNELQKSTQGQAWLQATQTNVNSVFDEVLYWQSHHILKLDLQWQNYKTIGFTDTFLIQNALGFMHSLLLSQITPSFHPTHQTSMLMYWSFASDLWAVSTNTSLIHGMSLIRSSPNFAFSNITSESLLVQNLTLASPLPAGFTSLKSQLGPFNAIDMEFLLCPKMMYQQFLNAISTLTLSSLDVQKEFLALPEKYYVLDVPFSWLQESDTLSKGGNIFCGNDDVRGPMYYGFDVGFSDTNFCNAFVIDDMQPSIAQFLYAFFSFDATMVLKTGDIDIICKSDIMIDGTCNKNYAILVNFLKDHEISFASLTDIAKAVHSAVFNLNVVMVQYKLNTTSNHVNLDHINLFDKRDRAWHYYGWLILFEWVSGAREVIAFNGDAGTIATISQRTIPATLTPTSISKSFAIYFQICGLYITITLLAVSAVVVTYAVIARGRIQGLNILKMNRVVGIAWIGRMLLVVRSIIALCLLHTSTLQLVQIGDGTKFMSPPLSWYKCFLASAESTWLVYVLNDLMSCVTQQYTRKYASKSSILAWGVTFFWTYFSPQIYSAHIDRQCSYIDMDSGLSCVSGLIQIGSLNRVLISFGIGFGCIILCYTIEYLMAPNLTDEPITTLYLNSQAYYALELVKVDGKIHLDRASAAMAGMLSISWRQKFYILDTKSWRFLTIPIPNFDDETLWFNSQQCLPLNR</sequence>
<dbReference type="OrthoDB" id="73422at2759"/>
<feature type="transmembrane region" description="Helical" evidence="1">
    <location>
        <begin position="1528"/>
        <end position="1549"/>
    </location>
</feature>